<dbReference type="AlphaFoldDB" id="A0A3N1P6U6"/>
<dbReference type="RefSeq" id="WP_148049874.1">
    <property type="nucleotide sequence ID" value="NZ_JBLXEP010000003.1"/>
</dbReference>
<evidence type="ECO:0000256" key="1">
    <source>
        <dbReference type="SAM" id="MobiDB-lite"/>
    </source>
</evidence>
<evidence type="ECO:0000313" key="2">
    <source>
        <dbReference type="EMBL" id="ROQ22460.1"/>
    </source>
</evidence>
<feature type="compositionally biased region" description="Polar residues" evidence="1">
    <location>
        <begin position="443"/>
        <end position="453"/>
    </location>
</feature>
<keyword evidence="3" id="KW-1185">Reference proteome</keyword>
<comment type="caution">
    <text evidence="2">The sequence shown here is derived from an EMBL/GenBank/DDBJ whole genome shotgun (WGS) entry which is preliminary data.</text>
</comment>
<reference evidence="2 3" key="1">
    <citation type="submission" date="2018-11" db="EMBL/GenBank/DDBJ databases">
        <title>Genomic Encyclopedia of Type Strains, Phase IV (KMG-IV): sequencing the most valuable type-strain genomes for metagenomic binning, comparative biology and taxonomic classification.</title>
        <authorList>
            <person name="Goeker M."/>
        </authorList>
    </citation>
    <scope>NUCLEOTIDE SEQUENCE [LARGE SCALE GENOMIC DNA]</scope>
    <source>
        <strain evidence="2 3">DSM 21945</strain>
    </source>
</reference>
<dbReference type="PROSITE" id="PS51257">
    <property type="entry name" value="PROKAR_LIPOPROTEIN"/>
    <property type="match status" value="1"/>
</dbReference>
<evidence type="ECO:0000313" key="3">
    <source>
        <dbReference type="Proteomes" id="UP000268033"/>
    </source>
</evidence>
<proteinExistence type="predicted"/>
<gene>
    <name evidence="2" type="ORF">EDC28_110103</name>
</gene>
<feature type="region of interest" description="Disordered" evidence="1">
    <location>
        <begin position="443"/>
        <end position="463"/>
    </location>
</feature>
<name>A0A3N1P6U6_9GAMM</name>
<feature type="region of interest" description="Disordered" evidence="1">
    <location>
        <begin position="18"/>
        <end position="39"/>
    </location>
</feature>
<dbReference type="OrthoDB" id="6264181at2"/>
<organism evidence="2 3">
    <name type="scientific">Gallaecimonas pentaromativorans</name>
    <dbReference type="NCBI Taxonomy" id="584787"/>
    <lineage>
        <taxon>Bacteria</taxon>
        <taxon>Pseudomonadati</taxon>
        <taxon>Pseudomonadota</taxon>
        <taxon>Gammaproteobacteria</taxon>
        <taxon>Enterobacterales</taxon>
        <taxon>Gallaecimonadaceae</taxon>
        <taxon>Gallaecimonas</taxon>
    </lineage>
</organism>
<sequence length="463" mass="48835">MKKLGIFPVALLLTACGGGGGSSETPQDTTPSQPPVTTPTQRISLTAVSYNACNVETPLAGVDAVLQDSAGQVVAHYQTDSQGHIDGAWPSTAKHLTVVNAHGGLDASTTLDATPGEQGTVYFSDFSNEDGCSCRDITVDVSAFAFSNSGAKLLLGSSSYSLNGQTDVIFNSCSSLASSSDQTLDIQLMDTDGTAKAGKLDLSAVTNALTLTQDDFTAPGVAVAGSQYFNAYQVTARGKRGDYWGWTNNADMGNTAALIYPAVSQNNFVTLYQIGDQIPADGVVASNYASIRARVAADGSVDEPNVPVVGQAFWGSTLALLQDMEGDAPYFYDFSSEADGMSSFSVVVAGTDTSGNNVSWLISGPVKGEIPDLNLPTALANQLTDINLQSMDIYLRGYGDGISWADFQKLQREGTIGIDSQLDNYRIKDVYFQITDSVTAGKKLSQSQRQPTVQWFGPGRDAK</sequence>
<dbReference type="STRING" id="584787.GCA_001247655_01010"/>
<accession>A0A3N1P6U6</accession>
<dbReference type="EMBL" id="RJUL01000010">
    <property type="protein sequence ID" value="ROQ22460.1"/>
    <property type="molecule type" value="Genomic_DNA"/>
</dbReference>
<protein>
    <submittedName>
        <fullName evidence="2">Uncharacterized protein</fullName>
    </submittedName>
</protein>
<dbReference type="Proteomes" id="UP000268033">
    <property type="component" value="Unassembled WGS sequence"/>
</dbReference>